<keyword evidence="5 6" id="KW-0472">Membrane</keyword>
<keyword evidence="8" id="KW-1185">Reference proteome</keyword>
<protein>
    <submittedName>
        <fullName evidence="7">LptF/LptG family permease</fullName>
    </submittedName>
</protein>
<evidence type="ECO:0000256" key="1">
    <source>
        <dbReference type="ARBA" id="ARBA00004651"/>
    </source>
</evidence>
<keyword evidence="4 6" id="KW-1133">Transmembrane helix</keyword>
<evidence type="ECO:0000256" key="4">
    <source>
        <dbReference type="ARBA" id="ARBA00022989"/>
    </source>
</evidence>
<dbReference type="AlphaFoldDB" id="A0AAJ4A3E9"/>
<dbReference type="KEGG" id="suln:FJR47_04340"/>
<accession>A0AAJ4A3E9</accession>
<dbReference type="GO" id="GO:0015920">
    <property type="term" value="P:lipopolysaccharide transport"/>
    <property type="evidence" value="ECO:0007669"/>
    <property type="project" value="TreeGrafter"/>
</dbReference>
<evidence type="ECO:0000256" key="2">
    <source>
        <dbReference type="ARBA" id="ARBA00022475"/>
    </source>
</evidence>
<dbReference type="PANTHER" id="PTHR33529:SF7">
    <property type="entry name" value="LIPOPOLYSACCHARIDE EXPORT SYSTEM PERMEASE PROTEIN LPTF"/>
    <property type="match status" value="1"/>
</dbReference>
<name>A0AAJ4A3E9_9BACT</name>
<feature type="transmembrane region" description="Helical" evidence="6">
    <location>
        <begin position="98"/>
        <end position="122"/>
    </location>
</feature>
<feature type="transmembrane region" description="Helical" evidence="6">
    <location>
        <begin position="261"/>
        <end position="282"/>
    </location>
</feature>
<feature type="transmembrane region" description="Helical" evidence="6">
    <location>
        <begin position="12"/>
        <end position="33"/>
    </location>
</feature>
<sequence>MKILQNYIKKSLSILFLSIFLPLFSIASIVFLIKMATYTAIIQLSLFEMSKLFFFMLPELLFYTLPISFFVAAALTLFKLSNDNEIIVLFALGIHPKFILKTLFTPALFLSILLLFNFFILFPHAKTLSSNFISYKKSEAKFNLSASEFGHKFGEWLLYIGEEKSDGTYSQVILFNKKQEEEVLIGAQKAEIINDSGILRLKLTSGEGYSYSEEKFTQIDFKTMYINDTMKTDLDKYQAPMDYWFPKEQSAKIEKKLITNILFSLFPLLSLFLIASIGIVHVRHQKGKIYLFLFLGITIYYALAISLQLVLFAYTIPVLVFGWLLATYIIYKRTIVAKF</sequence>
<reference evidence="8" key="1">
    <citation type="submission" date="2019-06" db="EMBL/GenBank/DDBJ databases">
        <title>Sulfurimonas gotlandica sp. nov., a chemoautotrophic and psychrotolerant epsilonproteobacterium isolated from a pelagic redoxcline, and an emended description of the genus Sulfurimonas.</title>
        <authorList>
            <person name="Wang S."/>
            <person name="Jiang L."/>
            <person name="Shao Z."/>
        </authorList>
    </citation>
    <scope>NUCLEOTIDE SEQUENCE [LARGE SCALE GENOMIC DNA]</scope>
    <source>
        <strain evidence="8">1-1N</strain>
    </source>
</reference>
<dbReference type="PANTHER" id="PTHR33529">
    <property type="entry name" value="SLR0882 PROTEIN-RELATED"/>
    <property type="match status" value="1"/>
</dbReference>
<dbReference type="RefSeq" id="WP_152299236.1">
    <property type="nucleotide sequence ID" value="NZ_CP041166.1"/>
</dbReference>
<evidence type="ECO:0000313" key="7">
    <source>
        <dbReference type="EMBL" id="QFR43173.1"/>
    </source>
</evidence>
<comment type="subcellular location">
    <subcellularLocation>
        <location evidence="1">Cell membrane</location>
        <topology evidence="1">Multi-pass membrane protein</topology>
    </subcellularLocation>
</comment>
<evidence type="ECO:0000256" key="6">
    <source>
        <dbReference type="SAM" id="Phobius"/>
    </source>
</evidence>
<evidence type="ECO:0000313" key="8">
    <source>
        <dbReference type="Proteomes" id="UP000326061"/>
    </source>
</evidence>
<proteinExistence type="predicted"/>
<feature type="transmembrane region" description="Helical" evidence="6">
    <location>
        <begin position="53"/>
        <end position="78"/>
    </location>
</feature>
<dbReference type="Proteomes" id="UP000326061">
    <property type="component" value="Chromosome"/>
</dbReference>
<keyword evidence="3 6" id="KW-0812">Transmembrane</keyword>
<dbReference type="Pfam" id="PF03739">
    <property type="entry name" value="LptF_LptG"/>
    <property type="match status" value="1"/>
</dbReference>
<dbReference type="InterPro" id="IPR005495">
    <property type="entry name" value="LptG/LptF_permease"/>
</dbReference>
<feature type="transmembrane region" description="Helical" evidence="6">
    <location>
        <begin position="311"/>
        <end position="331"/>
    </location>
</feature>
<evidence type="ECO:0000256" key="5">
    <source>
        <dbReference type="ARBA" id="ARBA00023136"/>
    </source>
</evidence>
<evidence type="ECO:0000256" key="3">
    <source>
        <dbReference type="ARBA" id="ARBA00022692"/>
    </source>
</evidence>
<keyword evidence="2" id="KW-1003">Cell membrane</keyword>
<gene>
    <name evidence="7" type="ORF">FJR47_04340</name>
</gene>
<feature type="transmembrane region" description="Helical" evidence="6">
    <location>
        <begin position="289"/>
        <end position="305"/>
    </location>
</feature>
<dbReference type="GO" id="GO:0043190">
    <property type="term" value="C:ATP-binding cassette (ABC) transporter complex"/>
    <property type="evidence" value="ECO:0007669"/>
    <property type="project" value="TreeGrafter"/>
</dbReference>
<dbReference type="EMBL" id="CP041166">
    <property type="protein sequence ID" value="QFR43173.1"/>
    <property type="molecule type" value="Genomic_DNA"/>
</dbReference>
<organism evidence="7 8">
    <name type="scientific">Sulfurimonas xiamenensis</name>
    <dbReference type="NCBI Taxonomy" id="2590021"/>
    <lineage>
        <taxon>Bacteria</taxon>
        <taxon>Pseudomonadati</taxon>
        <taxon>Campylobacterota</taxon>
        <taxon>Epsilonproteobacteria</taxon>
        <taxon>Campylobacterales</taxon>
        <taxon>Sulfurimonadaceae</taxon>
        <taxon>Sulfurimonas</taxon>
    </lineage>
</organism>